<proteinExistence type="predicted"/>
<reference evidence="3 4" key="1">
    <citation type="journal article" date="2013" name="Antonie Van Leeuwenhoek">
        <title>Paracoccus zhejiangensis sp. nov., isolated from activated sludge in wastewater-treatment system.</title>
        <authorList>
            <person name="Wu Z.G."/>
            <person name="Zhang D.F."/>
            <person name="Liu Y.L."/>
            <person name="Wang F."/>
            <person name="Jiang X."/>
            <person name="Li C."/>
            <person name="Li S.P."/>
            <person name="Hong Q."/>
            <person name="Li W.J."/>
        </authorList>
    </citation>
    <scope>NUCLEOTIDE SEQUENCE [LARGE SCALE GENOMIC DNA]</scope>
    <source>
        <strain evidence="3 4">J6</strain>
    </source>
</reference>
<dbReference type="OrthoDB" id="3218408at2"/>
<dbReference type="Pfam" id="PF00440">
    <property type="entry name" value="TetR_N"/>
    <property type="match status" value="1"/>
</dbReference>
<name>A0A2H5F2Y0_9RHOB</name>
<dbReference type="SUPFAM" id="SSF46689">
    <property type="entry name" value="Homeodomain-like"/>
    <property type="match status" value="1"/>
</dbReference>
<feature type="domain" description="HTH tetR-type" evidence="2">
    <location>
        <begin position="12"/>
        <end position="48"/>
    </location>
</feature>
<dbReference type="RefSeq" id="WP_101753872.1">
    <property type="nucleotide sequence ID" value="NZ_CP025430.1"/>
</dbReference>
<dbReference type="Proteomes" id="UP000234530">
    <property type="component" value="Chromosome"/>
</dbReference>
<sequence length="183" mass="19572">MTKRALSPEDWIKAGLDALAQGGPAALRAEAIARDIGATKGSFYWHFKDLPAYKAAILASWQRHCTDEIIALAETHPDAPSRLAALIALATALPDPADPAPDHAAEQAIRGWSRHDPLAAEAVARVDQQRLAYLRDQLAGMGADAGRNARLIYAAHLGLELLAPENCGSRAADLTDLLTLLTR</sequence>
<evidence type="ECO:0000313" key="4">
    <source>
        <dbReference type="Proteomes" id="UP000234530"/>
    </source>
</evidence>
<dbReference type="GO" id="GO:0003677">
    <property type="term" value="F:DNA binding"/>
    <property type="evidence" value="ECO:0007669"/>
    <property type="project" value="UniProtKB-KW"/>
</dbReference>
<dbReference type="InterPro" id="IPR001647">
    <property type="entry name" value="HTH_TetR"/>
</dbReference>
<evidence type="ECO:0000313" key="3">
    <source>
        <dbReference type="EMBL" id="AUH65896.1"/>
    </source>
</evidence>
<organism evidence="3 4">
    <name type="scientific">Paracoccus zhejiangensis</name>
    <dbReference type="NCBI Taxonomy" id="1077935"/>
    <lineage>
        <taxon>Bacteria</taxon>
        <taxon>Pseudomonadati</taxon>
        <taxon>Pseudomonadota</taxon>
        <taxon>Alphaproteobacteria</taxon>
        <taxon>Rhodobacterales</taxon>
        <taxon>Paracoccaceae</taxon>
        <taxon>Paracoccus</taxon>
    </lineage>
</organism>
<accession>A0A2H5F2Y0</accession>
<dbReference type="InterPro" id="IPR009057">
    <property type="entry name" value="Homeodomain-like_sf"/>
</dbReference>
<keyword evidence="4" id="KW-1185">Reference proteome</keyword>
<gene>
    <name evidence="3" type="ORF">CX676_18455</name>
</gene>
<evidence type="ECO:0000256" key="1">
    <source>
        <dbReference type="ARBA" id="ARBA00023125"/>
    </source>
</evidence>
<evidence type="ECO:0000259" key="2">
    <source>
        <dbReference type="Pfam" id="PF00440"/>
    </source>
</evidence>
<dbReference type="AlphaFoldDB" id="A0A2H5F2Y0"/>
<dbReference type="EMBL" id="CP025430">
    <property type="protein sequence ID" value="AUH65896.1"/>
    <property type="molecule type" value="Genomic_DNA"/>
</dbReference>
<dbReference type="KEGG" id="pzh:CX676_18455"/>
<protein>
    <submittedName>
        <fullName evidence="3">TetR/AcrR family transcriptional regulator</fullName>
    </submittedName>
</protein>
<keyword evidence="1" id="KW-0238">DNA-binding</keyword>
<dbReference type="Gene3D" id="1.10.357.10">
    <property type="entry name" value="Tetracycline Repressor, domain 2"/>
    <property type="match status" value="1"/>
</dbReference>